<dbReference type="AlphaFoldDB" id="A0A177WAG6"/>
<dbReference type="GO" id="GO:0000307">
    <property type="term" value="C:cyclin-dependent protein kinase holoenzyme complex"/>
    <property type="evidence" value="ECO:0007669"/>
    <property type="project" value="TreeGrafter"/>
</dbReference>
<dbReference type="eggNOG" id="KOG1674">
    <property type="taxonomic scope" value="Eukaryota"/>
</dbReference>
<evidence type="ECO:0000313" key="2">
    <source>
        <dbReference type="Proteomes" id="UP000077115"/>
    </source>
</evidence>
<evidence type="ECO:0008006" key="3">
    <source>
        <dbReference type="Google" id="ProtNLM"/>
    </source>
</evidence>
<protein>
    <recommendedName>
        <fullName evidence="3">Cyclin N-terminal domain-containing protein</fullName>
    </recommendedName>
</protein>
<dbReference type="GO" id="GO:0019901">
    <property type="term" value="F:protein kinase binding"/>
    <property type="evidence" value="ECO:0007669"/>
    <property type="project" value="InterPro"/>
</dbReference>
<reference evidence="1 2" key="1">
    <citation type="submission" date="2006-10" db="EMBL/GenBank/DDBJ databases">
        <title>The Genome Sequence of Batrachochytrium dendrobatidis JEL423.</title>
        <authorList>
            <consortium name="The Broad Institute Genome Sequencing Platform"/>
            <person name="Birren B."/>
            <person name="Lander E."/>
            <person name="Galagan J."/>
            <person name="Cuomo C."/>
            <person name="Devon K."/>
            <person name="Jaffe D."/>
            <person name="Butler J."/>
            <person name="Alvarez P."/>
            <person name="Gnerre S."/>
            <person name="Grabherr M."/>
            <person name="Kleber M."/>
            <person name="Mauceli E."/>
            <person name="Brockman W."/>
            <person name="Young S."/>
            <person name="LaButti K."/>
            <person name="Sykes S."/>
            <person name="DeCaprio D."/>
            <person name="Crawford M."/>
            <person name="Koehrsen M."/>
            <person name="Engels R."/>
            <person name="Montgomery P."/>
            <person name="Pearson M."/>
            <person name="Howarth C."/>
            <person name="Larson L."/>
            <person name="White J."/>
            <person name="O'Leary S."/>
            <person name="Kodira C."/>
            <person name="Zeng Q."/>
            <person name="Yandava C."/>
            <person name="Alvarado L."/>
            <person name="Longcore J."/>
            <person name="James T."/>
        </authorList>
    </citation>
    <scope>NUCLEOTIDE SEQUENCE [LARGE SCALE GENOMIC DNA]</scope>
    <source>
        <strain evidence="1 2">JEL423</strain>
    </source>
</reference>
<sequence length="461" mass="50633">MNSGASIPIEVTFSHSTVCETYPLTPTTVDSKADAASISTPLQYPRMDSGAIVTPHSFNPTTAVASYSSSAAPSILQTKTALLPHCNSLTAGPTAHHSRNLYSNPILQQPYQQLQSQHQHKPQRHAEIISYQASEFVAFSVYKLWHRPIIKRRLTAPLKPAMARDIPQHALVVGGSACTTASAAQSEAAPHTNHRTHSNPTHFGSTSGMYSYQHSHSTNSLPLQPLLPLTTPQSVSCTTATMSHESTTACSPHSVSAPFNSVVCPQGTRQWYPAFFQAVHTVLSKSGCSLPHILIALLYVARLRQLVPANITGEGSEYRVFVSALILAQKFHSDDRYSNRAWAAITKLPLVEINTMEREFLLSIGNRLHVRDTDYSKWEETIRVLGQEHSVAQAAAHLHQLEFSHPSKYPQTNNGLLGVNRSASHMQYDNPLANEDDLFEADSVSSRRAHTFPRHSQGNLS</sequence>
<dbReference type="STRING" id="403673.A0A177WAG6"/>
<name>A0A177WAG6_BATDL</name>
<organism evidence="1 2">
    <name type="scientific">Batrachochytrium dendrobatidis (strain JEL423)</name>
    <dbReference type="NCBI Taxonomy" id="403673"/>
    <lineage>
        <taxon>Eukaryota</taxon>
        <taxon>Fungi</taxon>
        <taxon>Fungi incertae sedis</taxon>
        <taxon>Chytridiomycota</taxon>
        <taxon>Chytridiomycota incertae sedis</taxon>
        <taxon>Chytridiomycetes</taxon>
        <taxon>Rhizophydiales</taxon>
        <taxon>Rhizophydiales incertae sedis</taxon>
        <taxon>Batrachochytrium</taxon>
    </lineage>
</organism>
<dbReference type="CDD" id="cd20557">
    <property type="entry name" value="CYCLIN_ScPCL1-like"/>
    <property type="match status" value="1"/>
</dbReference>
<dbReference type="GO" id="GO:0005634">
    <property type="term" value="C:nucleus"/>
    <property type="evidence" value="ECO:0007669"/>
    <property type="project" value="TreeGrafter"/>
</dbReference>
<dbReference type="EMBL" id="DS022300">
    <property type="protein sequence ID" value="OAJ36610.1"/>
    <property type="molecule type" value="Genomic_DNA"/>
</dbReference>
<dbReference type="VEuPathDB" id="FungiDB:BDEG_20768"/>
<dbReference type="PANTHER" id="PTHR15615">
    <property type="match status" value="1"/>
</dbReference>
<dbReference type="Pfam" id="PF08613">
    <property type="entry name" value="Cyclin"/>
    <property type="match status" value="1"/>
</dbReference>
<dbReference type="Proteomes" id="UP000077115">
    <property type="component" value="Unassembled WGS sequence"/>
</dbReference>
<reference evidence="1 2" key="2">
    <citation type="submission" date="2016-05" db="EMBL/GenBank/DDBJ databases">
        <title>Lineage-specific infection strategies underlie the spectrum of fungal disease in amphibians.</title>
        <authorList>
            <person name="Cuomo C.A."/>
            <person name="Farrer R.A."/>
            <person name="James T."/>
            <person name="Longcore J."/>
            <person name="Birren B."/>
        </authorList>
    </citation>
    <scope>NUCLEOTIDE SEQUENCE [LARGE SCALE GENOMIC DNA]</scope>
    <source>
        <strain evidence="1 2">JEL423</strain>
    </source>
</reference>
<proteinExistence type="predicted"/>
<accession>A0A177WAG6</accession>
<dbReference type="InterPro" id="IPR013922">
    <property type="entry name" value="Cyclin_PHO80-like"/>
</dbReference>
<dbReference type="Gene3D" id="1.10.472.10">
    <property type="entry name" value="Cyclin-like"/>
    <property type="match status" value="1"/>
</dbReference>
<gene>
    <name evidence="1" type="ORF">BDEG_20768</name>
</gene>
<dbReference type="PANTHER" id="PTHR15615:SF120">
    <property type="entry name" value="CYCLIN N-TERMINAL DOMAIN-CONTAINING PROTEIN"/>
    <property type="match status" value="1"/>
</dbReference>
<dbReference type="GO" id="GO:0016538">
    <property type="term" value="F:cyclin-dependent protein serine/threonine kinase regulator activity"/>
    <property type="evidence" value="ECO:0007669"/>
    <property type="project" value="TreeGrafter"/>
</dbReference>
<evidence type="ECO:0000313" key="1">
    <source>
        <dbReference type="EMBL" id="OAJ36610.1"/>
    </source>
</evidence>